<dbReference type="Proteomes" id="UP001293593">
    <property type="component" value="Unassembled WGS sequence"/>
</dbReference>
<dbReference type="InterPro" id="IPR017946">
    <property type="entry name" value="PLC-like_Pdiesterase_TIM-brl"/>
</dbReference>
<feature type="chain" id="PRO_5042145345" description="glycerophosphodiester phosphodiesterase" evidence="8">
    <location>
        <begin position="18"/>
        <end position="764"/>
    </location>
</feature>
<dbReference type="InterPro" id="IPR018247">
    <property type="entry name" value="EF_Hand_1_Ca_BS"/>
</dbReference>
<keyword evidence="2 8" id="KW-0732">Signal</keyword>
<keyword evidence="4" id="KW-0378">Hydrolase</keyword>
<gene>
    <name evidence="10" type="ORF">QN277_007103</name>
</gene>
<dbReference type="Gene3D" id="3.20.20.190">
    <property type="entry name" value="Phosphatidylinositol (PI) phosphodiesterase"/>
    <property type="match status" value="2"/>
</dbReference>
<organism evidence="10 11">
    <name type="scientific">Acacia crassicarpa</name>
    <name type="common">northern wattle</name>
    <dbReference type="NCBI Taxonomy" id="499986"/>
    <lineage>
        <taxon>Eukaryota</taxon>
        <taxon>Viridiplantae</taxon>
        <taxon>Streptophyta</taxon>
        <taxon>Embryophyta</taxon>
        <taxon>Tracheophyta</taxon>
        <taxon>Spermatophyta</taxon>
        <taxon>Magnoliopsida</taxon>
        <taxon>eudicotyledons</taxon>
        <taxon>Gunneridae</taxon>
        <taxon>Pentapetalae</taxon>
        <taxon>rosids</taxon>
        <taxon>fabids</taxon>
        <taxon>Fabales</taxon>
        <taxon>Fabaceae</taxon>
        <taxon>Caesalpinioideae</taxon>
        <taxon>mimosoid clade</taxon>
        <taxon>Acacieae</taxon>
        <taxon>Acacia</taxon>
    </lineage>
</organism>
<dbReference type="PROSITE" id="PS00018">
    <property type="entry name" value="EF_HAND_1"/>
    <property type="match status" value="1"/>
</dbReference>
<dbReference type="EMBL" id="JAWXYG010000012">
    <property type="protein sequence ID" value="KAK4257526.1"/>
    <property type="molecule type" value="Genomic_DNA"/>
</dbReference>
<evidence type="ECO:0000256" key="2">
    <source>
        <dbReference type="ARBA" id="ARBA00022729"/>
    </source>
</evidence>
<feature type="region of interest" description="Disordered" evidence="7">
    <location>
        <begin position="20"/>
        <end position="39"/>
    </location>
</feature>
<evidence type="ECO:0000313" key="10">
    <source>
        <dbReference type="EMBL" id="KAK4257526.1"/>
    </source>
</evidence>
<evidence type="ECO:0000256" key="4">
    <source>
        <dbReference type="ARBA" id="ARBA00022801"/>
    </source>
</evidence>
<protein>
    <recommendedName>
        <fullName evidence="1">glycerophosphodiester phosphodiesterase</fullName>
        <ecNumber evidence="1">3.1.4.46</ecNumber>
    </recommendedName>
</protein>
<comment type="caution">
    <text evidence="10">The sequence shown here is derived from an EMBL/GenBank/DDBJ whole genome shotgun (WGS) entry which is preliminary data.</text>
</comment>
<proteinExistence type="predicted"/>
<dbReference type="FunFam" id="3.20.20.190:FF:000011">
    <property type="entry name" value="Glycerophosphodiester phosphodiesterase GDPDL3"/>
    <property type="match status" value="1"/>
</dbReference>
<feature type="signal peptide" evidence="8">
    <location>
        <begin position="1"/>
        <end position="17"/>
    </location>
</feature>
<name>A0AAE1ITY8_9FABA</name>
<keyword evidence="5" id="KW-0325">Glycoprotein</keyword>
<feature type="region of interest" description="Disordered" evidence="7">
    <location>
        <begin position="697"/>
        <end position="742"/>
    </location>
</feature>
<dbReference type="PANTHER" id="PTHR43620:SF44">
    <property type="entry name" value="GLYCEROPHOSPHODIESTER PHOSPHODIESTERASE GDPDL6-RELATED"/>
    <property type="match status" value="1"/>
</dbReference>
<evidence type="ECO:0000256" key="8">
    <source>
        <dbReference type="SAM" id="SignalP"/>
    </source>
</evidence>
<evidence type="ECO:0000259" key="9">
    <source>
        <dbReference type="PROSITE" id="PS51704"/>
    </source>
</evidence>
<reference evidence="10" key="1">
    <citation type="submission" date="2023-10" db="EMBL/GenBank/DDBJ databases">
        <title>Chromosome-level genome of the transformable northern wattle, Acacia crassicarpa.</title>
        <authorList>
            <person name="Massaro I."/>
            <person name="Sinha N.R."/>
            <person name="Poethig S."/>
            <person name="Leichty A.R."/>
        </authorList>
    </citation>
    <scope>NUCLEOTIDE SEQUENCE</scope>
    <source>
        <strain evidence="10">Acra3RX</strain>
        <tissue evidence="10">Leaf</tissue>
    </source>
</reference>
<evidence type="ECO:0000256" key="6">
    <source>
        <dbReference type="ARBA" id="ARBA00047512"/>
    </source>
</evidence>
<feature type="domain" description="GP-PDE" evidence="9">
    <location>
        <begin position="361"/>
        <end position="660"/>
    </location>
</feature>
<dbReference type="Pfam" id="PF03009">
    <property type="entry name" value="GDPD"/>
    <property type="match status" value="1"/>
</dbReference>
<dbReference type="CDD" id="cd08604">
    <property type="entry name" value="GDPD_SHV3_repeat_2"/>
    <property type="match status" value="1"/>
</dbReference>
<comment type="catalytic activity">
    <reaction evidence="6">
        <text>a sn-glycero-3-phosphodiester + H2O = an alcohol + sn-glycerol 3-phosphate + H(+)</text>
        <dbReference type="Rhea" id="RHEA:12969"/>
        <dbReference type="ChEBI" id="CHEBI:15377"/>
        <dbReference type="ChEBI" id="CHEBI:15378"/>
        <dbReference type="ChEBI" id="CHEBI:30879"/>
        <dbReference type="ChEBI" id="CHEBI:57597"/>
        <dbReference type="ChEBI" id="CHEBI:83408"/>
        <dbReference type="EC" id="3.1.4.46"/>
    </reaction>
</comment>
<evidence type="ECO:0000256" key="5">
    <source>
        <dbReference type="ARBA" id="ARBA00023180"/>
    </source>
</evidence>
<dbReference type="PANTHER" id="PTHR43620">
    <property type="entry name" value="GLYCEROPHOSPHORYL DIESTER PHOSPHODIESTERASE"/>
    <property type="match status" value="1"/>
</dbReference>
<accession>A0AAE1ITY8</accession>
<dbReference type="AlphaFoldDB" id="A0AAE1ITY8"/>
<feature type="compositionally biased region" description="Low complexity" evidence="7">
    <location>
        <begin position="726"/>
        <end position="742"/>
    </location>
</feature>
<feature type="domain" description="GP-PDE" evidence="9">
    <location>
        <begin position="48"/>
        <end position="346"/>
    </location>
</feature>
<keyword evidence="3" id="KW-0319">Glycerol metabolism</keyword>
<evidence type="ECO:0000256" key="1">
    <source>
        <dbReference type="ARBA" id="ARBA00012247"/>
    </source>
</evidence>
<evidence type="ECO:0000256" key="7">
    <source>
        <dbReference type="SAM" id="MobiDB-lite"/>
    </source>
</evidence>
<evidence type="ECO:0000256" key="3">
    <source>
        <dbReference type="ARBA" id="ARBA00022798"/>
    </source>
</evidence>
<dbReference type="SUPFAM" id="SSF51695">
    <property type="entry name" value="PLC-like phosphodiesterases"/>
    <property type="match status" value="2"/>
</dbReference>
<dbReference type="GO" id="GO:0006071">
    <property type="term" value="P:glycerol metabolic process"/>
    <property type="evidence" value="ECO:0007669"/>
    <property type="project" value="UniProtKB-KW"/>
</dbReference>
<dbReference type="PROSITE" id="PS51704">
    <property type="entry name" value="GP_PDE"/>
    <property type="match status" value="2"/>
</dbReference>
<sequence length="764" mass="82912">MIKSLIFVSLFIQTTIAQSKVNPSNPAHPQQPPAAPAQTWSTLNGRRPLVVARGGLSGVFPEGTEYAINIAMDSSLPDLVILCNLQMTKDGVGLCLTDIRLDNETNIALFDPKGQKTHNVNGKNVTAWFSVDYTAQQLEQNVQLNQAIYSRPPLYDGQYPIATLDAIIKSEPPKLWLNVQYAAFYTQHGIRMEDFTMKTLSSSSKAFVSSPEISFLKSINGRVNKAVTKVIFQFLDSNEVEPSTNQTYGSIAKDLATIKLFASGIMVPKEYIWPIKPDRYLGPPTTLVADAHKLGLEVYASGFANDLIASYNYSSDPGIEYLQFIDNNASVDGFATDFPSTASAAIACLAYYTTKPTKGQVLVISRDGASGVYPGCTDLAYQQAINDGADIIDCSVQMTKDGVAFCSDTADLMVSTTAMSQFMSKSSIVPEIQSESGIFSFDLTWSEIQTLKPQIVSPYVKDGFQRNPIDQNSGKFVTLSEFLELAKAKAVSGILINIQNAAYLASNKGLDIVGNVSTALSNATFDKQSTQEVMIQSDDTSVLSKFKDIQSYKRVLLIEEKIGDAPQTTVQEIKKYADAVNLRKSSIITTSDSFTTGMTNVVKEMKDANLTVFVHLLKNEYIALAFDYYSDPYAEIATLVQIAAVDGIITAFPATASRYMRSPCSNPNPPKDSFSFIAANPGKLLNSLAEEVRPPAEAPLPPLQVQNVADPPLPAVNNGRKADPGSNASASPSNTPPTSSSADFTNAAYPNLLIMTILISFSLW</sequence>
<dbReference type="EC" id="3.1.4.46" evidence="1"/>
<evidence type="ECO:0000313" key="11">
    <source>
        <dbReference type="Proteomes" id="UP001293593"/>
    </source>
</evidence>
<keyword evidence="11" id="KW-1185">Reference proteome</keyword>
<dbReference type="InterPro" id="IPR030395">
    <property type="entry name" value="GP_PDE_dom"/>
</dbReference>
<dbReference type="GO" id="GO:0006629">
    <property type="term" value="P:lipid metabolic process"/>
    <property type="evidence" value="ECO:0007669"/>
    <property type="project" value="InterPro"/>
</dbReference>
<dbReference type="GO" id="GO:0008889">
    <property type="term" value="F:glycerophosphodiester phosphodiesterase activity"/>
    <property type="evidence" value="ECO:0007669"/>
    <property type="project" value="UniProtKB-EC"/>
</dbReference>